<dbReference type="AlphaFoldDB" id="A0A6A5X114"/>
<protein>
    <submittedName>
        <fullName evidence="1">Uncharacterized protein</fullName>
    </submittedName>
</protein>
<dbReference type="EMBL" id="ML977564">
    <property type="protein sequence ID" value="KAF2005145.1"/>
    <property type="molecule type" value="Genomic_DNA"/>
</dbReference>
<accession>A0A6A5X114</accession>
<name>A0A6A5X114_9PLEO</name>
<sequence>MPWESSHQASFPFKISRLQQTGEGDGAGAIDSEDESSVTRHRDCLPTVASSRSCWGQYPCLSHCLGLDNEDVDCFSAKRIIEKRTGAHVFNKQQTPVTIGLHDPAQMSSGSLTWTHSAVGNKAPLIVAEVDNCRQDDSRPDERRETRDDAYMVSFKFGQPIARSAFRAH</sequence>
<evidence type="ECO:0000313" key="2">
    <source>
        <dbReference type="Proteomes" id="UP000799779"/>
    </source>
</evidence>
<keyword evidence="2" id="KW-1185">Reference proteome</keyword>
<evidence type="ECO:0000313" key="1">
    <source>
        <dbReference type="EMBL" id="KAF2005145.1"/>
    </source>
</evidence>
<gene>
    <name evidence="1" type="ORF">P154DRAFT_571359</name>
</gene>
<reference evidence="1" key="1">
    <citation type="journal article" date="2020" name="Stud. Mycol.">
        <title>101 Dothideomycetes genomes: a test case for predicting lifestyles and emergence of pathogens.</title>
        <authorList>
            <person name="Haridas S."/>
            <person name="Albert R."/>
            <person name="Binder M."/>
            <person name="Bloem J."/>
            <person name="Labutti K."/>
            <person name="Salamov A."/>
            <person name="Andreopoulos B."/>
            <person name="Baker S."/>
            <person name="Barry K."/>
            <person name="Bills G."/>
            <person name="Bluhm B."/>
            <person name="Cannon C."/>
            <person name="Castanera R."/>
            <person name="Culley D."/>
            <person name="Daum C."/>
            <person name="Ezra D."/>
            <person name="Gonzalez J."/>
            <person name="Henrissat B."/>
            <person name="Kuo A."/>
            <person name="Liang C."/>
            <person name="Lipzen A."/>
            <person name="Lutzoni F."/>
            <person name="Magnuson J."/>
            <person name="Mondo S."/>
            <person name="Nolan M."/>
            <person name="Ohm R."/>
            <person name="Pangilinan J."/>
            <person name="Park H.-J."/>
            <person name="Ramirez L."/>
            <person name="Alfaro M."/>
            <person name="Sun H."/>
            <person name="Tritt A."/>
            <person name="Yoshinaga Y."/>
            <person name="Zwiers L.-H."/>
            <person name="Turgeon B."/>
            <person name="Goodwin S."/>
            <person name="Spatafora J."/>
            <person name="Crous P."/>
            <person name="Grigoriev I."/>
        </authorList>
    </citation>
    <scope>NUCLEOTIDE SEQUENCE</scope>
    <source>
        <strain evidence="1">CBS 123094</strain>
    </source>
</reference>
<proteinExistence type="predicted"/>
<dbReference type="Proteomes" id="UP000799779">
    <property type="component" value="Unassembled WGS sequence"/>
</dbReference>
<organism evidence="1 2">
    <name type="scientific">Amniculicola lignicola CBS 123094</name>
    <dbReference type="NCBI Taxonomy" id="1392246"/>
    <lineage>
        <taxon>Eukaryota</taxon>
        <taxon>Fungi</taxon>
        <taxon>Dikarya</taxon>
        <taxon>Ascomycota</taxon>
        <taxon>Pezizomycotina</taxon>
        <taxon>Dothideomycetes</taxon>
        <taxon>Pleosporomycetidae</taxon>
        <taxon>Pleosporales</taxon>
        <taxon>Amniculicolaceae</taxon>
        <taxon>Amniculicola</taxon>
    </lineage>
</organism>